<evidence type="ECO:0000313" key="3">
    <source>
        <dbReference type="Proteomes" id="UP000017837"/>
    </source>
</evidence>
<feature type="chain" id="PRO_5004725293" description="DUF4142 domain-containing protein" evidence="1">
    <location>
        <begin position="22"/>
        <end position="210"/>
    </location>
</feature>
<dbReference type="AlphaFoldDB" id="V4PT24"/>
<feature type="signal peptide" evidence="1">
    <location>
        <begin position="1"/>
        <end position="21"/>
    </location>
</feature>
<protein>
    <recommendedName>
        <fullName evidence="4">DUF4142 domain-containing protein</fullName>
    </recommendedName>
</protein>
<evidence type="ECO:0008006" key="4">
    <source>
        <dbReference type="Google" id="ProtNLM"/>
    </source>
</evidence>
<gene>
    <name evidence="2" type="ORF">ABENE_15625</name>
</gene>
<accession>V4PT24</accession>
<dbReference type="EMBL" id="AWGB01000035">
    <property type="protein sequence ID" value="ESQ88670.1"/>
    <property type="molecule type" value="Genomic_DNA"/>
</dbReference>
<reference evidence="2 3" key="1">
    <citation type="journal article" date="2014" name="Nature">
        <title>Sequential evolution of bacterial morphology by co-option of a developmental regulator.</title>
        <authorList>
            <person name="Jiang C."/>
            <person name="Brown P.J."/>
            <person name="Ducret A."/>
            <person name="Brun Y.V."/>
        </authorList>
    </citation>
    <scope>NUCLEOTIDE SEQUENCE [LARGE SCALE GENOMIC DNA]</scope>
    <source>
        <strain evidence="2 3">DSM 16100</strain>
    </source>
</reference>
<keyword evidence="3" id="KW-1185">Reference proteome</keyword>
<evidence type="ECO:0000256" key="1">
    <source>
        <dbReference type="SAM" id="SignalP"/>
    </source>
</evidence>
<comment type="caution">
    <text evidence="2">The sequence shown here is derived from an EMBL/GenBank/DDBJ whole genome shotgun (WGS) entry which is preliminary data.</text>
</comment>
<dbReference type="STRING" id="1121022.GCA_000376105_03447"/>
<organism evidence="2 3">
    <name type="scientific">Asticcacaulis benevestitus DSM 16100 = ATCC BAA-896</name>
    <dbReference type="NCBI Taxonomy" id="1121022"/>
    <lineage>
        <taxon>Bacteria</taxon>
        <taxon>Pseudomonadati</taxon>
        <taxon>Pseudomonadota</taxon>
        <taxon>Alphaproteobacteria</taxon>
        <taxon>Caulobacterales</taxon>
        <taxon>Caulobacteraceae</taxon>
        <taxon>Asticcacaulis</taxon>
    </lineage>
</organism>
<evidence type="ECO:0000313" key="2">
    <source>
        <dbReference type="EMBL" id="ESQ88670.1"/>
    </source>
</evidence>
<sequence>MNRKLIALVLLATISASPAVAQNPFSQMKQLGDSLTGKGSSNNSVVDSVDIYASFLAARLEMNNAQLSLANAFDLKDQVTLLQAEQTRLQSGAIDADGIKKSTVLSNNVSTALNEKMGQKTALSAEGRHHFEAAIPHLLLGTIMTVRLIVVSKSALSSASFADKIPLALVAKDIPGLAKTTYENYKMVLTYGKENNIPMPSNASDALGSL</sequence>
<keyword evidence="1" id="KW-0732">Signal</keyword>
<dbReference type="RefSeq" id="WP_018083122.1">
    <property type="nucleotide sequence ID" value="NZ_AQWM01000024.1"/>
</dbReference>
<proteinExistence type="predicted"/>
<name>V4PT24_9CAUL</name>
<dbReference type="eggNOG" id="ENOG5033ASQ">
    <property type="taxonomic scope" value="Bacteria"/>
</dbReference>
<dbReference type="Proteomes" id="UP000017837">
    <property type="component" value="Unassembled WGS sequence"/>
</dbReference>
<dbReference type="PATRIC" id="fig|1121022.4.peg.3177"/>